<evidence type="ECO:0000256" key="1">
    <source>
        <dbReference type="SAM" id="Phobius"/>
    </source>
</evidence>
<reference evidence="2 3" key="1">
    <citation type="journal article" date="2015" name="Genome Announc.">
        <title>Expanding the biotechnology potential of lactobacilli through comparative genomics of 213 strains and associated genera.</title>
        <authorList>
            <person name="Sun Z."/>
            <person name="Harris H.M."/>
            <person name="McCann A."/>
            <person name="Guo C."/>
            <person name="Argimon S."/>
            <person name="Zhang W."/>
            <person name="Yang X."/>
            <person name="Jeffery I.B."/>
            <person name="Cooney J.C."/>
            <person name="Kagawa T.F."/>
            <person name="Liu W."/>
            <person name="Song Y."/>
            <person name="Salvetti E."/>
            <person name="Wrobel A."/>
            <person name="Rasinkangas P."/>
            <person name="Parkhill J."/>
            <person name="Rea M.C."/>
            <person name="O'Sullivan O."/>
            <person name="Ritari J."/>
            <person name="Douillard F.P."/>
            <person name="Paul Ross R."/>
            <person name="Yang R."/>
            <person name="Briner A.E."/>
            <person name="Felis G.E."/>
            <person name="de Vos W.M."/>
            <person name="Barrangou R."/>
            <person name="Klaenhammer T.R."/>
            <person name="Caufield P.W."/>
            <person name="Cui Y."/>
            <person name="Zhang H."/>
            <person name="O'Toole P.W."/>
        </authorList>
    </citation>
    <scope>NUCLEOTIDE SEQUENCE [LARGE SCALE GENOMIC DNA]</scope>
    <source>
        <strain evidence="2 3">DSM 21115</strain>
    </source>
</reference>
<feature type="transmembrane region" description="Helical" evidence="1">
    <location>
        <begin position="96"/>
        <end position="116"/>
    </location>
</feature>
<keyword evidence="1" id="KW-1133">Transmembrane helix</keyword>
<organism evidence="2 3">
    <name type="scientific">Lactiplantibacillus fabifermentans DSM 21115</name>
    <dbReference type="NCBI Taxonomy" id="1413187"/>
    <lineage>
        <taxon>Bacteria</taxon>
        <taxon>Bacillati</taxon>
        <taxon>Bacillota</taxon>
        <taxon>Bacilli</taxon>
        <taxon>Lactobacillales</taxon>
        <taxon>Lactobacillaceae</taxon>
        <taxon>Lactiplantibacillus</taxon>
    </lineage>
</organism>
<feature type="transmembrane region" description="Helical" evidence="1">
    <location>
        <begin position="70"/>
        <end position="89"/>
    </location>
</feature>
<dbReference type="AlphaFoldDB" id="A0A0R2NWT4"/>
<dbReference type="Proteomes" id="UP000050920">
    <property type="component" value="Unassembled WGS sequence"/>
</dbReference>
<gene>
    <name evidence="2" type="ORF">DY78_GL001880</name>
</gene>
<comment type="caution">
    <text evidence="2">The sequence shown here is derived from an EMBL/GenBank/DDBJ whole genome shotgun (WGS) entry which is preliminary data.</text>
</comment>
<dbReference type="RefSeq" id="WP_024626315.1">
    <property type="nucleotide sequence ID" value="NZ_AYGX02000028.1"/>
</dbReference>
<feature type="transmembrane region" description="Helical" evidence="1">
    <location>
        <begin position="144"/>
        <end position="164"/>
    </location>
</feature>
<keyword evidence="1" id="KW-0812">Transmembrane</keyword>
<evidence type="ECO:0000313" key="3">
    <source>
        <dbReference type="Proteomes" id="UP000050920"/>
    </source>
</evidence>
<accession>A0A0R2NWT4</accession>
<evidence type="ECO:0000313" key="2">
    <source>
        <dbReference type="EMBL" id="KRO28891.1"/>
    </source>
</evidence>
<dbReference type="EMBL" id="AYGX02000028">
    <property type="protein sequence ID" value="KRO28891.1"/>
    <property type="molecule type" value="Genomic_DNA"/>
</dbReference>
<sequence>MLLMGFISILLVGTYCGWRWHLDNWHMWQYIRTQDATLMTTTPRQHQRNSWRRLRELSPMLRYLSWGHRVAQGLLAGLFGGVVVVFISSQTSPTDLVMLLLMSISLVLVEAVLAWYRQQLFYQLQRRYTSQQLKLPALFVQQRLRHQAGLALCLVGLLVLMTLVTSNRPWSIVAVSQQLNHWLMVAMVS</sequence>
<name>A0A0R2NWT4_9LACO</name>
<keyword evidence="1" id="KW-0472">Membrane</keyword>
<protein>
    <submittedName>
        <fullName evidence="2">Uncharacterized protein</fullName>
    </submittedName>
</protein>
<proteinExistence type="predicted"/>
<keyword evidence="3" id="KW-1185">Reference proteome</keyword>